<evidence type="ECO:0000259" key="4">
    <source>
        <dbReference type="Pfam" id="PF13359"/>
    </source>
</evidence>
<dbReference type="VEuPathDB" id="FungiDB:VP01_227g4"/>
<dbReference type="Proteomes" id="UP000037035">
    <property type="component" value="Unassembled WGS sequence"/>
</dbReference>
<evidence type="ECO:0000313" key="5">
    <source>
        <dbReference type="EMBL" id="KNZ56947.1"/>
    </source>
</evidence>
<keyword evidence="3" id="KW-0812">Transmembrane</keyword>
<evidence type="ECO:0000256" key="1">
    <source>
        <dbReference type="ARBA" id="ARBA00001968"/>
    </source>
</evidence>
<sequence length="292" mass="33281">MVCMNKDKFVCLADRIRGDPIFFPKGNKSQAPVEWQLLVMLANLGVLGTVGGLAFLLDVFCISGRSCFLPLSTIGECIQLHLPLPPGFNISQKGQARNSQSNLFKNCVRFADGTIIPLALGPRKNKEYYWMHKISYGLNSMILTYITFQLIDLHQEFFEPEKYLLADSGYTFHLVIVPAFKKPCEGYLDWPHKKFNYLLSTQQVVAENTIGVLKRRWKTLTNLPLVINDNKSAACALIWIQVCCILHNYLLENQSEAFSFLGRQSVESEEPCGTKAEVRFDGRQGWRDWLFK</sequence>
<dbReference type="GO" id="GO:0046872">
    <property type="term" value="F:metal ion binding"/>
    <property type="evidence" value="ECO:0007669"/>
    <property type="project" value="UniProtKB-KW"/>
</dbReference>
<feature type="domain" description="DDE Tnp4" evidence="4">
    <location>
        <begin position="154"/>
        <end position="248"/>
    </location>
</feature>
<accession>A0A0L6V8V4</accession>
<dbReference type="Pfam" id="PF13359">
    <property type="entry name" value="DDE_Tnp_4"/>
    <property type="match status" value="1"/>
</dbReference>
<dbReference type="InterPro" id="IPR027806">
    <property type="entry name" value="HARBI1_dom"/>
</dbReference>
<dbReference type="OrthoDB" id="2276543at2759"/>
<keyword evidence="2" id="KW-0479">Metal-binding</keyword>
<comment type="cofactor">
    <cofactor evidence="1">
        <name>a divalent metal cation</name>
        <dbReference type="ChEBI" id="CHEBI:60240"/>
    </cofactor>
</comment>
<dbReference type="STRING" id="27349.A0A0L6V8V4"/>
<protein>
    <recommendedName>
        <fullName evidence="4">DDE Tnp4 domain-containing protein</fullName>
    </recommendedName>
</protein>
<keyword evidence="3" id="KW-0472">Membrane</keyword>
<name>A0A0L6V8V4_9BASI</name>
<keyword evidence="3" id="KW-1133">Transmembrane helix</keyword>
<proteinExistence type="predicted"/>
<feature type="transmembrane region" description="Helical" evidence="3">
    <location>
        <begin position="37"/>
        <end position="57"/>
    </location>
</feature>
<organism evidence="5 6">
    <name type="scientific">Puccinia sorghi</name>
    <dbReference type="NCBI Taxonomy" id="27349"/>
    <lineage>
        <taxon>Eukaryota</taxon>
        <taxon>Fungi</taxon>
        <taxon>Dikarya</taxon>
        <taxon>Basidiomycota</taxon>
        <taxon>Pucciniomycotina</taxon>
        <taxon>Pucciniomycetes</taxon>
        <taxon>Pucciniales</taxon>
        <taxon>Pucciniaceae</taxon>
        <taxon>Puccinia</taxon>
    </lineage>
</organism>
<comment type="caution">
    <text evidence="5">The sequence shown here is derived from an EMBL/GenBank/DDBJ whole genome shotgun (WGS) entry which is preliminary data.</text>
</comment>
<dbReference type="AlphaFoldDB" id="A0A0L6V8V4"/>
<keyword evidence="6" id="KW-1185">Reference proteome</keyword>
<dbReference type="EMBL" id="LAVV01007147">
    <property type="protein sequence ID" value="KNZ56947.1"/>
    <property type="molecule type" value="Genomic_DNA"/>
</dbReference>
<evidence type="ECO:0000256" key="2">
    <source>
        <dbReference type="ARBA" id="ARBA00022723"/>
    </source>
</evidence>
<evidence type="ECO:0000313" key="6">
    <source>
        <dbReference type="Proteomes" id="UP000037035"/>
    </source>
</evidence>
<gene>
    <name evidence="5" type="ORF">VP01_227g4</name>
</gene>
<evidence type="ECO:0000256" key="3">
    <source>
        <dbReference type="SAM" id="Phobius"/>
    </source>
</evidence>
<reference evidence="5 6" key="1">
    <citation type="submission" date="2015-08" db="EMBL/GenBank/DDBJ databases">
        <title>Next Generation Sequencing and Analysis of the Genome of Puccinia sorghi L Schw, the Causal Agent of Maize Common Rust.</title>
        <authorList>
            <person name="Rochi L."/>
            <person name="Burguener G."/>
            <person name="Darino M."/>
            <person name="Turjanski A."/>
            <person name="Kreff E."/>
            <person name="Dieguez M.J."/>
            <person name="Sacco F."/>
        </authorList>
    </citation>
    <scope>NUCLEOTIDE SEQUENCE [LARGE SCALE GENOMIC DNA]</scope>
    <source>
        <strain evidence="5 6">RO10H11247</strain>
    </source>
</reference>